<gene>
    <name evidence="4" type="ORF">DBT_2279</name>
</gene>
<dbReference type="Pfam" id="PF04784">
    <property type="entry name" value="DUF547"/>
    <property type="match status" value="1"/>
</dbReference>
<keyword evidence="5" id="KW-1185">Reference proteome</keyword>
<organism evidence="4 5">
    <name type="scientific">Dissulfuribacter thermophilus</name>
    <dbReference type="NCBI Taxonomy" id="1156395"/>
    <lineage>
        <taxon>Bacteria</taxon>
        <taxon>Pseudomonadati</taxon>
        <taxon>Thermodesulfobacteriota</taxon>
        <taxon>Dissulfuribacteria</taxon>
        <taxon>Dissulfuribacterales</taxon>
        <taxon>Dissulfuribacteraceae</taxon>
        <taxon>Dissulfuribacter</taxon>
    </lineage>
</organism>
<dbReference type="GO" id="GO:0005975">
    <property type="term" value="P:carbohydrate metabolic process"/>
    <property type="evidence" value="ECO:0007669"/>
    <property type="project" value="InterPro"/>
</dbReference>
<dbReference type="OrthoDB" id="3902805at2"/>
<proteinExistence type="predicted"/>
<dbReference type="PATRIC" id="fig|1156395.6.peg.2309"/>
<dbReference type="Proteomes" id="UP000093080">
    <property type="component" value="Unassembled WGS sequence"/>
</dbReference>
<comment type="caution">
    <text evidence="4">The sequence shown here is derived from an EMBL/GenBank/DDBJ whole genome shotgun (WGS) entry which is preliminary data.</text>
</comment>
<name>A0A1B9F2Z4_9BACT</name>
<dbReference type="SUPFAM" id="SSF48208">
    <property type="entry name" value="Six-hairpin glycosidases"/>
    <property type="match status" value="1"/>
</dbReference>
<dbReference type="InterPro" id="IPR045582">
    <property type="entry name" value="Trehalase-like_N"/>
</dbReference>
<dbReference type="InterPro" id="IPR006869">
    <property type="entry name" value="DUF547"/>
</dbReference>
<dbReference type="PANTHER" id="PTHR31616:SF0">
    <property type="entry name" value="GLUCAN 1,4-ALPHA-GLUCOSIDASE"/>
    <property type="match status" value="1"/>
</dbReference>
<dbReference type="InterPro" id="IPR011613">
    <property type="entry name" value="GH15-like"/>
</dbReference>
<feature type="domain" description="DUF547" evidence="2">
    <location>
        <begin position="687"/>
        <end position="815"/>
    </location>
</feature>
<dbReference type="GO" id="GO:0004553">
    <property type="term" value="F:hydrolase activity, hydrolyzing O-glycosyl compounds"/>
    <property type="evidence" value="ECO:0007669"/>
    <property type="project" value="UniProtKB-ARBA"/>
</dbReference>
<dbReference type="EMBL" id="MAGO01000014">
    <property type="protein sequence ID" value="OCC14290.1"/>
    <property type="molecule type" value="Genomic_DNA"/>
</dbReference>
<feature type="domain" description="GH15-like" evidence="1">
    <location>
        <begin position="231"/>
        <end position="538"/>
    </location>
</feature>
<sequence length="887" mass="102707">MPLGIEDYGIIGDLSTAGLIGKDGSIGWLCVPYFDSPSIFADILDAENGGTFRISLEKTTDFSQRYLEDTAIIETNMRSNDAVLSIVDFMVITADQQTSFPLKRGLFRRCLCKSGNAKIRVIFAPRYPYAKYSPKYEDSGSALKVEFKDLKFHLFFYPALNFDPQKEVFEFSLSQGEEACFFLPIGNEKLKDFHINPQLVHRIFNKIYTFWTNWIETNETGQILDFGPFERLMRRSAITLKLLQSKDTGAIVAAPTTSLPEQLRGARNWDYRFCWIRDAAFTVQALYQLGHLTEMENYLSWIKQLLKRDGAKGLQIMYGIRTEQTMEEQVLDHLEGFRSSGPVRIGNAAHLQRQLDIYGELMLAATHLSDYVGRIDLDFWEYLREICNYVSNTWRLPDNGIWEARLGERHYVYSKVMCWNALDKGIYIAKRYGFPGEVSLWKKEKDEIRKEVLEKGWSQEKQSFVQTYDSDKLDSSLLLLPLTGFIQFKDPKMLSTVESVVEELSSGFLLYRYLNEDGMPRGEAPFTLCTFWLVENLVGQGRLGEAQTLLFELSNMANHLGLFSEEFDYDWNMFLGNFPQALTHIGFVNSVSSFRRALAQKENSTRRSKLTSGDLKKNRKILNDGDSSYVFSSPQEIGKRLKDTMNILRGAFFKSESKRVAYEEMAFSPLYENYLDIAGALKRIDLSKLKDDSEKMPFWINLYNVMTIHGVISWGIKDSVKEISNFFRQVRYNIGGYIFCLDDIEHGILRRNKRPPWSIFRPFSYGDPRRAFMVEHLDPRIHFTLVCASSSCPPISIYSPQELDMQLDTAAMIFINSGGARLVRQERLLILSKIFKWYGADFGKTMEERLLFISKYFYDEQDRLFAQSDHSGYKVRYIPYDWRLNRI</sequence>
<evidence type="ECO:0000313" key="5">
    <source>
        <dbReference type="Proteomes" id="UP000093080"/>
    </source>
</evidence>
<dbReference type="PANTHER" id="PTHR31616">
    <property type="entry name" value="TREHALASE"/>
    <property type="match status" value="1"/>
</dbReference>
<dbReference type="Gene3D" id="1.50.10.10">
    <property type="match status" value="1"/>
</dbReference>
<evidence type="ECO:0000259" key="1">
    <source>
        <dbReference type="Pfam" id="PF00723"/>
    </source>
</evidence>
<dbReference type="InterPro" id="IPR008928">
    <property type="entry name" value="6-hairpin_glycosidase_sf"/>
</dbReference>
<evidence type="ECO:0000259" key="2">
    <source>
        <dbReference type="Pfam" id="PF04784"/>
    </source>
</evidence>
<evidence type="ECO:0000313" key="4">
    <source>
        <dbReference type="EMBL" id="OCC14290.1"/>
    </source>
</evidence>
<dbReference type="Pfam" id="PF00723">
    <property type="entry name" value="Glyco_hydro_15"/>
    <property type="match status" value="1"/>
</dbReference>
<feature type="domain" description="Trehalase-like N-terminal" evidence="3">
    <location>
        <begin position="4"/>
        <end position="146"/>
    </location>
</feature>
<protein>
    <submittedName>
        <fullName evidence="4">Glucoamylase</fullName>
    </submittedName>
</protein>
<dbReference type="RefSeq" id="WP_067620421.1">
    <property type="nucleotide sequence ID" value="NZ_MAGO01000014.1"/>
</dbReference>
<dbReference type="InterPro" id="IPR012341">
    <property type="entry name" value="6hp_glycosidase-like_sf"/>
</dbReference>
<reference evidence="4 5" key="1">
    <citation type="submission" date="2016-06" db="EMBL/GenBank/DDBJ databases">
        <title>Respiratory ammonification of nitrate coupled to the oxidation of elemental sulfur in deep-sea autotrophic thermophilic bacteria.</title>
        <authorList>
            <person name="Slobodkina G.B."/>
            <person name="Mardanov A.V."/>
            <person name="Ravin N.V."/>
            <person name="Frolova A.A."/>
            <person name="Viryasiv M.B."/>
            <person name="Chernyh N.A."/>
            <person name="Bonch-Osmolovskaya E.A."/>
            <person name="Slobodkin A.I."/>
        </authorList>
    </citation>
    <scope>NUCLEOTIDE SEQUENCE [LARGE SCALE GENOMIC DNA]</scope>
    <source>
        <strain evidence="4 5">S69</strain>
    </source>
</reference>
<evidence type="ECO:0000259" key="3">
    <source>
        <dbReference type="Pfam" id="PF19291"/>
    </source>
</evidence>
<accession>A0A1B9F2Z4</accession>
<dbReference type="AlphaFoldDB" id="A0A1B9F2Z4"/>
<dbReference type="STRING" id="1156395.DBT_2279"/>
<dbReference type="Pfam" id="PF19291">
    <property type="entry name" value="TREH_N"/>
    <property type="match status" value="1"/>
</dbReference>